<reference evidence="1" key="1">
    <citation type="submission" date="2016-07" db="EMBL/GenBank/DDBJ databases">
        <title>Microvirga ossetica sp. nov. a new species of rhizobia isolated from root nodules of the legume species Vicia alpestris Steven originated from North Ossetia region in the Caucasus.</title>
        <authorList>
            <person name="Safronova V.I."/>
            <person name="Kuznetsova I.G."/>
            <person name="Sazanova A.L."/>
            <person name="Belimov A."/>
            <person name="Andronov E."/>
            <person name="Osledkin Y.S."/>
            <person name="Onishchuk O.P."/>
            <person name="Kurchak O.N."/>
            <person name="Shaposhnikov A.I."/>
            <person name="Willems A."/>
            <person name="Tikhonovich I.A."/>
        </authorList>
    </citation>
    <scope>NUCLEOTIDE SEQUENCE [LARGE SCALE GENOMIC DNA]</scope>
    <source>
        <strain evidence="1">V5/3M</strain>
    </source>
</reference>
<evidence type="ECO:0000313" key="1">
    <source>
        <dbReference type="EMBL" id="ANY77309.1"/>
    </source>
</evidence>
<name>A0A1B2EBI0_9HYPH</name>
<proteinExistence type="predicted"/>
<sequence length="85" mass="9848">MYIRKHENGSFVAELGWSDPLVTFPSSIDYDRVILHPKVRSWLKENTPLSQVREGEKEVAIAFVNEEDAWAFDSRWGQIRQVAAE</sequence>
<dbReference type="RefSeq" id="WP_099508303.1">
    <property type="nucleotide sequence ID" value="NZ_CP016616.1"/>
</dbReference>
<gene>
    <name evidence="1" type="ORF">BB934_02955</name>
</gene>
<accession>A0A1B2EBI0</accession>
<protein>
    <submittedName>
        <fullName evidence="1">Uncharacterized protein</fullName>
    </submittedName>
</protein>
<dbReference type="AlphaFoldDB" id="A0A1B2EBI0"/>
<dbReference type="EMBL" id="CP016616">
    <property type="protein sequence ID" value="ANY77309.1"/>
    <property type="molecule type" value="Genomic_DNA"/>
</dbReference>
<organism evidence="1">
    <name type="scientific">Microvirga ossetica</name>
    <dbReference type="NCBI Taxonomy" id="1882682"/>
    <lineage>
        <taxon>Bacteria</taxon>
        <taxon>Pseudomonadati</taxon>
        <taxon>Pseudomonadota</taxon>
        <taxon>Alphaproteobacteria</taxon>
        <taxon>Hyphomicrobiales</taxon>
        <taxon>Methylobacteriaceae</taxon>
        <taxon>Microvirga</taxon>
    </lineage>
</organism>
<dbReference type="KEGG" id="moc:BB934_02955"/>